<accession>A0A5N6BR27</accession>
<evidence type="ECO:0000313" key="3">
    <source>
        <dbReference type="Proteomes" id="UP000313066"/>
    </source>
</evidence>
<feature type="transmembrane region" description="Helical" evidence="1">
    <location>
        <begin position="25"/>
        <end position="45"/>
    </location>
</feature>
<name>A0A5N6BR27_9ACTN</name>
<keyword evidence="1" id="KW-0472">Membrane</keyword>
<gene>
    <name evidence="2" type="ORF">FH610_023225</name>
</gene>
<reference evidence="2 3" key="1">
    <citation type="submission" date="2019-10" db="EMBL/GenBank/DDBJ databases">
        <title>Nonomuraea sp. nov., isolated from Phyllanthus amarus.</title>
        <authorList>
            <person name="Klykleung N."/>
            <person name="Tanasupawat S."/>
        </authorList>
    </citation>
    <scope>NUCLEOTIDE SEQUENCE [LARGE SCALE GENOMIC DNA]</scope>
    <source>
        <strain evidence="2 3">CR1-09</strain>
    </source>
</reference>
<dbReference type="EMBL" id="VDMA02000012">
    <property type="protein sequence ID" value="KAB8182894.1"/>
    <property type="molecule type" value="Genomic_DNA"/>
</dbReference>
<evidence type="ECO:0000256" key="1">
    <source>
        <dbReference type="SAM" id="Phobius"/>
    </source>
</evidence>
<keyword evidence="1" id="KW-1133">Transmembrane helix</keyword>
<proteinExistence type="predicted"/>
<feature type="transmembrane region" description="Helical" evidence="1">
    <location>
        <begin position="57"/>
        <end position="77"/>
    </location>
</feature>
<sequence length="88" mass="9497">MQLNCTGSLNAPEKFAGFLWLMERVLVFGAIAFVSVISVVLLDAASRRFAFLGWCHWGRALLLSLTLAIAASAVIVVHDVHAAGLRLC</sequence>
<organism evidence="2 3">
    <name type="scientific">Microbispora catharanthi</name>
    <dbReference type="NCBI Taxonomy" id="1712871"/>
    <lineage>
        <taxon>Bacteria</taxon>
        <taxon>Bacillati</taxon>
        <taxon>Actinomycetota</taxon>
        <taxon>Actinomycetes</taxon>
        <taxon>Streptosporangiales</taxon>
        <taxon>Streptosporangiaceae</taxon>
        <taxon>Microbispora</taxon>
    </lineage>
</organism>
<keyword evidence="3" id="KW-1185">Reference proteome</keyword>
<dbReference type="AlphaFoldDB" id="A0A5N6BR27"/>
<dbReference type="RefSeq" id="WP_139576737.1">
    <property type="nucleotide sequence ID" value="NZ_VDMA02000012.1"/>
</dbReference>
<evidence type="ECO:0000313" key="2">
    <source>
        <dbReference type="EMBL" id="KAB8182894.1"/>
    </source>
</evidence>
<comment type="caution">
    <text evidence="2">The sequence shown here is derived from an EMBL/GenBank/DDBJ whole genome shotgun (WGS) entry which is preliminary data.</text>
</comment>
<keyword evidence="1" id="KW-0812">Transmembrane</keyword>
<protein>
    <submittedName>
        <fullName evidence="2">Uncharacterized protein</fullName>
    </submittedName>
</protein>
<dbReference type="Proteomes" id="UP000313066">
    <property type="component" value="Unassembled WGS sequence"/>
</dbReference>